<feature type="domain" description="Neurotransmitter-gated ion-channel ligand-binding" evidence="1">
    <location>
        <begin position="46"/>
        <end position="130"/>
    </location>
</feature>
<dbReference type="Pfam" id="PF02931">
    <property type="entry name" value="Neur_chan_LBD"/>
    <property type="match status" value="1"/>
</dbReference>
<dbReference type="GO" id="GO:0005230">
    <property type="term" value="F:extracellular ligand-gated monoatomic ion channel activity"/>
    <property type="evidence" value="ECO:0007669"/>
    <property type="project" value="InterPro"/>
</dbReference>
<dbReference type="GO" id="GO:0016020">
    <property type="term" value="C:membrane"/>
    <property type="evidence" value="ECO:0007669"/>
    <property type="project" value="InterPro"/>
</dbReference>
<accession>A0A915KT58</accession>
<reference evidence="3" key="1">
    <citation type="submission" date="2022-11" db="UniProtKB">
        <authorList>
            <consortium name="WormBaseParasite"/>
        </authorList>
    </citation>
    <scope>IDENTIFICATION</scope>
</reference>
<organism evidence="2 3">
    <name type="scientific">Romanomermis culicivorax</name>
    <name type="common">Nematode worm</name>
    <dbReference type="NCBI Taxonomy" id="13658"/>
    <lineage>
        <taxon>Eukaryota</taxon>
        <taxon>Metazoa</taxon>
        <taxon>Ecdysozoa</taxon>
        <taxon>Nematoda</taxon>
        <taxon>Enoplea</taxon>
        <taxon>Dorylaimia</taxon>
        <taxon>Mermithida</taxon>
        <taxon>Mermithoidea</taxon>
        <taxon>Mermithidae</taxon>
        <taxon>Romanomermis</taxon>
    </lineage>
</organism>
<dbReference type="WBParaSite" id="nRc.2.0.1.t41305-RA">
    <property type="protein sequence ID" value="nRc.2.0.1.t41305-RA"/>
    <property type="gene ID" value="nRc.2.0.1.g41305"/>
</dbReference>
<protein>
    <submittedName>
        <fullName evidence="3">Neurotransmitter-gated ion-channel ligand-binding domain-containing protein</fullName>
    </submittedName>
</protein>
<keyword evidence="2" id="KW-1185">Reference proteome</keyword>
<dbReference type="InterPro" id="IPR006202">
    <property type="entry name" value="Neur_chan_lig-bd"/>
</dbReference>
<sequence>MVVNHDLSPALSELFLDYDSNVRPPATTASSSASIVGGGEKLFTDANGPTKVETSLHVQEIWLENGQIVLVVVLSQKWRDGRLEFKSPDQLKAKYAVLADKIWTPDTFPLDAAQYSILHDGYYQIIGNGTVRLSKIWKIFLQKSKGEFNISNNFESINVSDSRIGQQSNGSKKENSSHQNANFSTEFLNSSNEITKDKNGGTNIDHAMINLVSFVYDFGEVEFSCQATGFDNCFTMNPNIRNKFRYFECSTFSNYRIGDRIHSSFKCTFDLNACMKKEESKWHSRSRLQKTSAVG</sequence>
<proteinExistence type="predicted"/>
<dbReference type="Gene3D" id="2.70.170.10">
    <property type="entry name" value="Neurotransmitter-gated ion-channel ligand-binding domain"/>
    <property type="match status" value="1"/>
</dbReference>
<evidence type="ECO:0000313" key="2">
    <source>
        <dbReference type="Proteomes" id="UP000887565"/>
    </source>
</evidence>
<dbReference type="Proteomes" id="UP000887565">
    <property type="component" value="Unplaced"/>
</dbReference>
<evidence type="ECO:0000259" key="1">
    <source>
        <dbReference type="Pfam" id="PF02931"/>
    </source>
</evidence>
<name>A0A915KT58_ROMCU</name>
<dbReference type="InterPro" id="IPR036734">
    <property type="entry name" value="Neur_chan_lig-bd_sf"/>
</dbReference>
<evidence type="ECO:0000313" key="3">
    <source>
        <dbReference type="WBParaSite" id="nRc.2.0.1.t41305-RA"/>
    </source>
</evidence>
<dbReference type="AlphaFoldDB" id="A0A915KT58"/>
<dbReference type="SUPFAM" id="SSF63712">
    <property type="entry name" value="Nicotinic receptor ligand binding domain-like"/>
    <property type="match status" value="1"/>
</dbReference>